<organism evidence="2 3">
    <name type="scientific">Fonsecaea pedrosoi CBS 271.37</name>
    <dbReference type="NCBI Taxonomy" id="1442368"/>
    <lineage>
        <taxon>Eukaryota</taxon>
        <taxon>Fungi</taxon>
        <taxon>Dikarya</taxon>
        <taxon>Ascomycota</taxon>
        <taxon>Pezizomycotina</taxon>
        <taxon>Eurotiomycetes</taxon>
        <taxon>Chaetothyriomycetidae</taxon>
        <taxon>Chaetothyriales</taxon>
        <taxon>Herpotrichiellaceae</taxon>
        <taxon>Fonsecaea</taxon>
    </lineage>
</organism>
<dbReference type="OrthoDB" id="4113557at2759"/>
<feature type="region of interest" description="Disordered" evidence="1">
    <location>
        <begin position="192"/>
        <end position="214"/>
    </location>
</feature>
<dbReference type="HOGENOM" id="CLU_1288769_0_0_1"/>
<dbReference type="RefSeq" id="XP_013288848.1">
    <property type="nucleotide sequence ID" value="XM_013433394.1"/>
</dbReference>
<dbReference type="GeneID" id="25299918"/>
<sequence>MSITKIPMQHLTARLVISPAPGTLGESTAVLKKLQSLGPVLSFRTRNTTVSSNAEQLEVDVVFSSHATLEKAQHASPFDVKVNYQLPDPKLQDPYNVRNLQSRRRPQPKTMTCRVQRNDGFQPPSQNGLSTGFSPSLKTRLYQSLTDLNPPPGIAAGLGVFDVDREHLCSTAQFVDKPPGLAQLYRSSIADHPTTHQASSAASVVQDDLSEIQR</sequence>
<reference evidence="2 3" key="1">
    <citation type="submission" date="2015-01" db="EMBL/GenBank/DDBJ databases">
        <title>The Genome Sequence of Fonsecaea pedrosoi CBS 271.37.</title>
        <authorList>
            <consortium name="The Broad Institute Genomics Platform"/>
            <person name="Cuomo C."/>
            <person name="de Hoog S."/>
            <person name="Gorbushina A."/>
            <person name="Stielow B."/>
            <person name="Teixiera M."/>
            <person name="Abouelleil A."/>
            <person name="Chapman S.B."/>
            <person name="Priest M."/>
            <person name="Young S.K."/>
            <person name="Wortman J."/>
            <person name="Nusbaum C."/>
            <person name="Birren B."/>
        </authorList>
    </citation>
    <scope>NUCLEOTIDE SEQUENCE [LARGE SCALE GENOMIC DNA]</scope>
    <source>
        <strain evidence="2 3">CBS 271.37</strain>
    </source>
</reference>
<name>A0A0D2H2J2_9EURO</name>
<evidence type="ECO:0000313" key="3">
    <source>
        <dbReference type="Proteomes" id="UP000053029"/>
    </source>
</evidence>
<proteinExistence type="predicted"/>
<protein>
    <submittedName>
        <fullName evidence="2">Uncharacterized protein</fullName>
    </submittedName>
</protein>
<dbReference type="EMBL" id="KN846969">
    <property type="protein sequence ID" value="KIW85040.1"/>
    <property type="molecule type" value="Genomic_DNA"/>
</dbReference>
<dbReference type="VEuPathDB" id="FungiDB:Z517_00428"/>
<keyword evidence="3" id="KW-1185">Reference proteome</keyword>
<evidence type="ECO:0000313" key="2">
    <source>
        <dbReference type="EMBL" id="KIW85040.1"/>
    </source>
</evidence>
<evidence type="ECO:0000256" key="1">
    <source>
        <dbReference type="SAM" id="MobiDB-lite"/>
    </source>
</evidence>
<dbReference type="AlphaFoldDB" id="A0A0D2H2J2"/>
<accession>A0A0D2H2J2</accession>
<dbReference type="Proteomes" id="UP000053029">
    <property type="component" value="Unassembled WGS sequence"/>
</dbReference>
<gene>
    <name evidence="2" type="ORF">Z517_00428</name>
</gene>